<feature type="transmembrane region" description="Helical" evidence="7">
    <location>
        <begin position="12"/>
        <end position="34"/>
    </location>
</feature>
<evidence type="ECO:0000256" key="1">
    <source>
        <dbReference type="ARBA" id="ARBA00004651"/>
    </source>
</evidence>
<dbReference type="Gene3D" id="1.20.1250.20">
    <property type="entry name" value="MFS general substrate transporter like domains"/>
    <property type="match status" value="1"/>
</dbReference>
<feature type="transmembrane region" description="Helical" evidence="7">
    <location>
        <begin position="331"/>
        <end position="349"/>
    </location>
</feature>
<dbReference type="PROSITE" id="PS50850">
    <property type="entry name" value="MFS"/>
    <property type="match status" value="1"/>
</dbReference>
<gene>
    <name evidence="9" type="ORF">C8N44_13521</name>
</gene>
<comment type="caution">
    <text evidence="9">The sequence shown here is derived from an EMBL/GenBank/DDBJ whole genome shotgun (WGS) entry which is preliminary data.</text>
</comment>
<keyword evidence="10" id="KW-1185">Reference proteome</keyword>
<evidence type="ECO:0000313" key="9">
    <source>
        <dbReference type="EMBL" id="PTX40301.1"/>
    </source>
</evidence>
<name>A0A2T6A901_9RHOB</name>
<evidence type="ECO:0000256" key="3">
    <source>
        <dbReference type="ARBA" id="ARBA00022475"/>
    </source>
</evidence>
<evidence type="ECO:0000256" key="6">
    <source>
        <dbReference type="ARBA" id="ARBA00023136"/>
    </source>
</evidence>
<evidence type="ECO:0000256" key="4">
    <source>
        <dbReference type="ARBA" id="ARBA00022692"/>
    </source>
</evidence>
<dbReference type="OrthoDB" id="9812221at2"/>
<organism evidence="9 10">
    <name type="scientific">Allosediminivita pacifica</name>
    <dbReference type="NCBI Taxonomy" id="1267769"/>
    <lineage>
        <taxon>Bacteria</taxon>
        <taxon>Pseudomonadati</taxon>
        <taxon>Pseudomonadota</taxon>
        <taxon>Alphaproteobacteria</taxon>
        <taxon>Rhodobacterales</taxon>
        <taxon>Paracoccaceae</taxon>
        <taxon>Allosediminivita</taxon>
    </lineage>
</organism>
<dbReference type="EMBL" id="QBKN01000035">
    <property type="protein sequence ID" value="PTX40301.1"/>
    <property type="molecule type" value="Genomic_DNA"/>
</dbReference>
<feature type="transmembrane region" description="Helical" evidence="7">
    <location>
        <begin position="199"/>
        <end position="220"/>
    </location>
</feature>
<proteinExistence type="predicted"/>
<feature type="transmembrane region" description="Helical" evidence="7">
    <location>
        <begin position="436"/>
        <end position="455"/>
    </location>
</feature>
<keyword evidence="4 7" id="KW-0812">Transmembrane</keyword>
<evidence type="ECO:0000256" key="7">
    <source>
        <dbReference type="SAM" id="Phobius"/>
    </source>
</evidence>
<dbReference type="InterPro" id="IPR011701">
    <property type="entry name" value="MFS"/>
</dbReference>
<keyword evidence="5 7" id="KW-1133">Transmembrane helix</keyword>
<evidence type="ECO:0000259" key="8">
    <source>
        <dbReference type="PROSITE" id="PS50850"/>
    </source>
</evidence>
<feature type="transmembrane region" description="Helical" evidence="7">
    <location>
        <begin position="138"/>
        <end position="159"/>
    </location>
</feature>
<dbReference type="InterPro" id="IPR020846">
    <property type="entry name" value="MFS_dom"/>
</dbReference>
<dbReference type="AlphaFoldDB" id="A0A2T6A901"/>
<feature type="transmembrane region" description="Helical" evidence="7">
    <location>
        <begin position="409"/>
        <end position="430"/>
    </location>
</feature>
<dbReference type="PANTHER" id="PTHR42718">
    <property type="entry name" value="MAJOR FACILITATOR SUPERFAMILY MULTIDRUG TRANSPORTER MFSC"/>
    <property type="match status" value="1"/>
</dbReference>
<sequence>MTQISSTHRKAVLALIVLSYAMIVLDISIVLTALPRLQSDLGFTDAGLSWVSSIYTLFFGGFLLLGGKLGDLFGRRRMYMTGLGIFAVASLAIGLAQSAGFIVAARAVQGLGAAILAPSTLALLQVTFDAGEERNKAVAWYSAAAGVSASFGMVLGGLLADLVSWRAGFFLNIPVSLGLMIVALRFVQETETFKGKVDFGGAVLSTLGLGGLVFASVHAAETGWGNWGSIGVLGAGATLLAAFLLVEARVREPLLPLRLLAHAERSGAYGARVLFLGANVAFYFFVAQYMQEVLGLSAAMTGLAFLPATFVNFLAAMNVTRMIARIGRGPVLVLSLVTCGCGLAWLSLLGTDSNLWTQIMLPMIFVGFGQGAAMAPLTSAGIAEVEPRDVGAASGTVNVAHQMGSSLGLALLVALATLTSASGTSAAAVAERTSHALLGGAVLVLLALVISKLFILRRLN</sequence>
<dbReference type="GO" id="GO:0005886">
    <property type="term" value="C:plasma membrane"/>
    <property type="evidence" value="ECO:0007669"/>
    <property type="project" value="UniProtKB-SubCell"/>
</dbReference>
<feature type="transmembrane region" description="Helical" evidence="7">
    <location>
        <begin position="267"/>
        <end position="286"/>
    </location>
</feature>
<feature type="transmembrane region" description="Helical" evidence="7">
    <location>
        <begin position="355"/>
        <end position="378"/>
    </location>
</feature>
<feature type="transmembrane region" description="Helical" evidence="7">
    <location>
        <begin position="165"/>
        <end position="187"/>
    </location>
</feature>
<protein>
    <submittedName>
        <fullName evidence="9">EmrB/QacA subfamily drug resistance transporter</fullName>
    </submittedName>
</protein>
<evidence type="ECO:0000256" key="5">
    <source>
        <dbReference type="ARBA" id="ARBA00022989"/>
    </source>
</evidence>
<feature type="transmembrane region" description="Helical" evidence="7">
    <location>
        <begin position="298"/>
        <end position="319"/>
    </location>
</feature>
<dbReference type="SUPFAM" id="SSF103473">
    <property type="entry name" value="MFS general substrate transporter"/>
    <property type="match status" value="1"/>
</dbReference>
<feature type="transmembrane region" description="Helical" evidence="7">
    <location>
        <begin position="108"/>
        <end position="126"/>
    </location>
</feature>
<keyword evidence="3" id="KW-1003">Cell membrane</keyword>
<dbReference type="CDD" id="cd17321">
    <property type="entry name" value="MFS_MMR_MDR_like"/>
    <property type="match status" value="1"/>
</dbReference>
<keyword evidence="6 7" id="KW-0472">Membrane</keyword>
<comment type="subcellular location">
    <subcellularLocation>
        <location evidence="1">Cell membrane</location>
        <topology evidence="1">Multi-pass membrane protein</topology>
    </subcellularLocation>
</comment>
<evidence type="ECO:0000313" key="10">
    <source>
        <dbReference type="Proteomes" id="UP000244069"/>
    </source>
</evidence>
<dbReference type="GO" id="GO:0022857">
    <property type="term" value="F:transmembrane transporter activity"/>
    <property type="evidence" value="ECO:0007669"/>
    <property type="project" value="InterPro"/>
</dbReference>
<feature type="domain" description="Major facilitator superfamily (MFS) profile" evidence="8">
    <location>
        <begin position="12"/>
        <end position="459"/>
    </location>
</feature>
<dbReference type="RefSeq" id="WP_107978571.1">
    <property type="nucleotide sequence ID" value="NZ_BMEZ01000034.1"/>
</dbReference>
<reference evidence="9 10" key="1">
    <citation type="submission" date="2018-04" db="EMBL/GenBank/DDBJ databases">
        <title>Genomic Encyclopedia of Archaeal and Bacterial Type Strains, Phase II (KMG-II): from individual species to whole genera.</title>
        <authorList>
            <person name="Goeker M."/>
        </authorList>
    </citation>
    <scope>NUCLEOTIDE SEQUENCE [LARGE SCALE GENOMIC DNA]</scope>
    <source>
        <strain evidence="9 10">DSM 29329</strain>
    </source>
</reference>
<evidence type="ECO:0000256" key="2">
    <source>
        <dbReference type="ARBA" id="ARBA00022448"/>
    </source>
</evidence>
<dbReference type="InterPro" id="IPR036259">
    <property type="entry name" value="MFS_trans_sf"/>
</dbReference>
<keyword evidence="2" id="KW-0813">Transport</keyword>
<dbReference type="Pfam" id="PF07690">
    <property type="entry name" value="MFS_1"/>
    <property type="match status" value="1"/>
</dbReference>
<dbReference type="Proteomes" id="UP000244069">
    <property type="component" value="Unassembled WGS sequence"/>
</dbReference>
<feature type="transmembrane region" description="Helical" evidence="7">
    <location>
        <begin position="46"/>
        <end position="66"/>
    </location>
</feature>
<feature type="transmembrane region" description="Helical" evidence="7">
    <location>
        <begin position="226"/>
        <end position="246"/>
    </location>
</feature>
<dbReference type="Gene3D" id="1.20.1720.10">
    <property type="entry name" value="Multidrug resistance protein D"/>
    <property type="match status" value="1"/>
</dbReference>
<accession>A0A2T6A901</accession>
<feature type="transmembrane region" description="Helical" evidence="7">
    <location>
        <begin position="78"/>
        <end position="102"/>
    </location>
</feature>
<dbReference type="PANTHER" id="PTHR42718:SF46">
    <property type="entry name" value="BLR6921 PROTEIN"/>
    <property type="match status" value="1"/>
</dbReference>